<protein>
    <submittedName>
        <fullName evidence="3">FSD1L protein</fullName>
    </submittedName>
</protein>
<feature type="non-terminal residue" evidence="3">
    <location>
        <position position="228"/>
    </location>
</feature>
<dbReference type="Proteomes" id="UP000886611">
    <property type="component" value="Unassembled WGS sequence"/>
</dbReference>
<organism evidence="3 4">
    <name type="scientific">Polypterus senegalus</name>
    <name type="common">Senegal bichir</name>
    <dbReference type="NCBI Taxonomy" id="55291"/>
    <lineage>
        <taxon>Eukaryota</taxon>
        <taxon>Metazoa</taxon>
        <taxon>Chordata</taxon>
        <taxon>Craniata</taxon>
        <taxon>Vertebrata</taxon>
        <taxon>Euteleostomi</taxon>
        <taxon>Actinopterygii</taxon>
        <taxon>Polypteriformes</taxon>
        <taxon>Polypteridae</taxon>
        <taxon>Polypterus</taxon>
    </lineage>
</organism>
<dbReference type="InterPro" id="IPR003877">
    <property type="entry name" value="SPRY_dom"/>
</dbReference>
<evidence type="ECO:0000259" key="2">
    <source>
        <dbReference type="PROSITE" id="PS50188"/>
    </source>
</evidence>
<dbReference type="PANTHER" id="PTHR24099:SF8">
    <property type="entry name" value="FSD1-LIKE PROTEIN"/>
    <property type="match status" value="1"/>
</dbReference>
<comment type="caution">
    <text evidence="3">The sequence shown here is derived from an EMBL/GenBank/DDBJ whole genome shotgun (WGS) entry which is preliminary data.</text>
</comment>
<reference evidence="3 4" key="1">
    <citation type="journal article" date="2021" name="Cell">
        <title>Tracing the genetic footprints of vertebrate landing in non-teleost ray-finned fishes.</title>
        <authorList>
            <person name="Bi X."/>
            <person name="Wang K."/>
            <person name="Yang L."/>
            <person name="Pan H."/>
            <person name="Jiang H."/>
            <person name="Wei Q."/>
            <person name="Fang M."/>
            <person name="Yu H."/>
            <person name="Zhu C."/>
            <person name="Cai Y."/>
            <person name="He Y."/>
            <person name="Gan X."/>
            <person name="Zeng H."/>
            <person name="Yu D."/>
            <person name="Zhu Y."/>
            <person name="Jiang H."/>
            <person name="Qiu Q."/>
            <person name="Yang H."/>
            <person name="Zhang Y.E."/>
            <person name="Wang W."/>
            <person name="Zhu M."/>
            <person name="He S."/>
            <person name="Zhang G."/>
        </authorList>
    </citation>
    <scope>NUCLEOTIDE SEQUENCE [LARGE SCALE GENOMIC DNA]</scope>
    <source>
        <strain evidence="3">Bchr_013</strain>
    </source>
</reference>
<sequence length="228" mass="26263">MVLKRPASSKASVNEPKPRKKLKTVQEKVELLDLLRELKCYATVATRGAVNPLLCRAVIVFITYLHRTTQLIHHHFQSISFIIGDTVVESGQHYWETKAQKDCKSYSVGVAYRNLGKFDQLGKTNTSWCIHVNNWLQASFAAKHNNKAKTLEVAVPDRIGVYIDFEGGMVRRSSSVYWNPSPQRRKKLPEIGKWIRWLGKQPQQWSSMIADGRQCFLDFQRHVHSLRC</sequence>
<proteinExistence type="predicted"/>
<evidence type="ECO:0000313" key="4">
    <source>
        <dbReference type="Proteomes" id="UP000886611"/>
    </source>
</evidence>
<dbReference type="Gene3D" id="2.60.120.920">
    <property type="match status" value="1"/>
</dbReference>
<dbReference type="InterPro" id="IPR050617">
    <property type="entry name" value="E3_ligase_FN3/SPRY"/>
</dbReference>
<feature type="domain" description="B30.2/SPRY" evidence="2">
    <location>
        <begin position="21"/>
        <end position="216"/>
    </location>
</feature>
<dbReference type="InterPro" id="IPR013320">
    <property type="entry name" value="ConA-like_dom_sf"/>
</dbReference>
<evidence type="ECO:0000256" key="1">
    <source>
        <dbReference type="SAM" id="MobiDB-lite"/>
    </source>
</evidence>
<dbReference type="Pfam" id="PF00622">
    <property type="entry name" value="SPRY"/>
    <property type="match status" value="1"/>
</dbReference>
<gene>
    <name evidence="3" type="primary">Fsd1l_1</name>
    <name evidence="3" type="ORF">GTO96_0021009</name>
</gene>
<feature type="region of interest" description="Disordered" evidence="1">
    <location>
        <begin position="1"/>
        <end position="20"/>
    </location>
</feature>
<dbReference type="InterPro" id="IPR043136">
    <property type="entry name" value="B30.2/SPRY_sf"/>
</dbReference>
<keyword evidence="4" id="KW-1185">Reference proteome</keyword>
<dbReference type="EMBL" id="JAATIS010001241">
    <property type="protein sequence ID" value="KAG2466431.1"/>
    <property type="molecule type" value="Genomic_DNA"/>
</dbReference>
<name>A0A8X7XDZ1_POLSE</name>
<dbReference type="PANTHER" id="PTHR24099">
    <property type="entry name" value="E3 UBIQUITIN-PROTEIN LIGASE TRIM36-RELATED"/>
    <property type="match status" value="1"/>
</dbReference>
<dbReference type="PROSITE" id="PS50188">
    <property type="entry name" value="B302_SPRY"/>
    <property type="match status" value="1"/>
</dbReference>
<accession>A0A8X7XDZ1</accession>
<dbReference type="InterPro" id="IPR001870">
    <property type="entry name" value="B30.2/SPRY"/>
</dbReference>
<feature type="non-terminal residue" evidence="3">
    <location>
        <position position="1"/>
    </location>
</feature>
<dbReference type="SUPFAM" id="SSF49899">
    <property type="entry name" value="Concanavalin A-like lectins/glucanases"/>
    <property type="match status" value="1"/>
</dbReference>
<evidence type="ECO:0000313" key="3">
    <source>
        <dbReference type="EMBL" id="KAG2466431.1"/>
    </source>
</evidence>
<dbReference type="AlphaFoldDB" id="A0A8X7XDZ1"/>